<dbReference type="PANTHER" id="PTHR47027:SF20">
    <property type="entry name" value="REVERSE TRANSCRIPTASE-LIKE PROTEIN WITH RNA-DIRECTED DNA POLYMERASE DOMAIN"/>
    <property type="match status" value="1"/>
</dbReference>
<feature type="compositionally biased region" description="Basic and acidic residues" evidence="1">
    <location>
        <begin position="270"/>
        <end position="279"/>
    </location>
</feature>
<dbReference type="InterPro" id="IPR000477">
    <property type="entry name" value="RT_dom"/>
</dbReference>
<dbReference type="Pfam" id="PF00078">
    <property type="entry name" value="RVT_1"/>
    <property type="match status" value="1"/>
</dbReference>
<reference evidence="3" key="1">
    <citation type="submission" date="2022-12" db="EMBL/GenBank/DDBJ databases">
        <authorList>
            <person name="Alioto T."/>
            <person name="Alioto T."/>
            <person name="Gomez Garrido J."/>
        </authorList>
    </citation>
    <scope>NUCLEOTIDE SEQUENCE</scope>
</reference>
<keyword evidence="4" id="KW-1185">Reference proteome</keyword>
<name>A0AA35LEY7_9SAUR</name>
<sequence length="279" mass="30300">MGSPKTSSSWIWYSGTTSSGRNLASLDVAKAFDSVAHRTIKETLQMMGIPNPMTHYISDVYDRSTTVLSCGGATSQEFHPRCGVKQGDPMSPCIFNMIMDSLLRKIPKEVGADLGEGVTVNGVAFADDLVFVASTPVGLQTTIDIVGRHLALCGLTVNSGKSLTVSLEVIPKEKKTVVNLRQVFTCNSKPLQALKRSDQWHYLDVPFKPEGHMATRPLDHLKELLDTIGKAPLKPQQWMFGFRAVAIPSALYGLNHSGTAQQSGPLCEDGSEKVARSPR</sequence>
<feature type="region of interest" description="Disordered" evidence="1">
    <location>
        <begin position="260"/>
        <end position="279"/>
    </location>
</feature>
<organism evidence="3 4">
    <name type="scientific">Podarcis lilfordi</name>
    <name type="common">Lilford's wall lizard</name>
    <dbReference type="NCBI Taxonomy" id="74358"/>
    <lineage>
        <taxon>Eukaryota</taxon>
        <taxon>Metazoa</taxon>
        <taxon>Chordata</taxon>
        <taxon>Craniata</taxon>
        <taxon>Vertebrata</taxon>
        <taxon>Euteleostomi</taxon>
        <taxon>Lepidosauria</taxon>
        <taxon>Squamata</taxon>
        <taxon>Bifurcata</taxon>
        <taxon>Unidentata</taxon>
        <taxon>Episquamata</taxon>
        <taxon>Laterata</taxon>
        <taxon>Lacertibaenia</taxon>
        <taxon>Lacertidae</taxon>
        <taxon>Podarcis</taxon>
    </lineage>
</organism>
<dbReference type="SUPFAM" id="SSF56672">
    <property type="entry name" value="DNA/RNA polymerases"/>
    <property type="match status" value="1"/>
</dbReference>
<proteinExistence type="predicted"/>
<dbReference type="Proteomes" id="UP001178461">
    <property type="component" value="Chromosome 15"/>
</dbReference>
<feature type="domain" description="Reverse transcriptase" evidence="2">
    <location>
        <begin position="1"/>
        <end position="205"/>
    </location>
</feature>
<protein>
    <recommendedName>
        <fullName evidence="2">Reverse transcriptase domain-containing protein</fullName>
    </recommendedName>
</protein>
<accession>A0AA35LEY7</accession>
<dbReference type="InterPro" id="IPR043502">
    <property type="entry name" value="DNA/RNA_pol_sf"/>
</dbReference>
<evidence type="ECO:0000259" key="2">
    <source>
        <dbReference type="PROSITE" id="PS50878"/>
    </source>
</evidence>
<dbReference type="PROSITE" id="PS50878">
    <property type="entry name" value="RT_POL"/>
    <property type="match status" value="1"/>
</dbReference>
<dbReference type="PANTHER" id="PTHR47027">
    <property type="entry name" value="REVERSE TRANSCRIPTASE DOMAIN-CONTAINING PROTEIN"/>
    <property type="match status" value="1"/>
</dbReference>
<evidence type="ECO:0000313" key="4">
    <source>
        <dbReference type="Proteomes" id="UP001178461"/>
    </source>
</evidence>
<dbReference type="AlphaFoldDB" id="A0AA35LEY7"/>
<evidence type="ECO:0000256" key="1">
    <source>
        <dbReference type="SAM" id="MobiDB-lite"/>
    </source>
</evidence>
<evidence type="ECO:0000313" key="3">
    <source>
        <dbReference type="EMBL" id="CAI5794578.1"/>
    </source>
</evidence>
<gene>
    <name evidence="3" type="ORF">PODLI_1B000586</name>
</gene>
<dbReference type="EMBL" id="OX395141">
    <property type="protein sequence ID" value="CAI5794578.1"/>
    <property type="molecule type" value="Genomic_DNA"/>
</dbReference>